<dbReference type="AlphaFoldDB" id="A0A974NKR1"/>
<reference evidence="4 5" key="1">
    <citation type="submission" date="2021-01" db="EMBL/GenBank/DDBJ databases">
        <title>FDA dAtabase for Regulatory Grade micrObial Sequences (FDA-ARGOS): Supporting development and validation of Infectious Disease Dx tests.</title>
        <authorList>
            <person name="Nelson B."/>
            <person name="Plummer A."/>
            <person name="Tallon L."/>
            <person name="Sadzewicz L."/>
            <person name="Zhao X."/>
            <person name="Boylan J."/>
            <person name="Ott S."/>
            <person name="Bowen H."/>
            <person name="Vavikolanu K."/>
            <person name="Mehta A."/>
            <person name="Aluvathingal J."/>
            <person name="Nadendla S."/>
            <person name="Myers T."/>
            <person name="Yan Y."/>
            <person name="Sichtig H."/>
        </authorList>
    </citation>
    <scope>NUCLEOTIDE SEQUENCE [LARGE SCALE GENOMIC DNA]</scope>
    <source>
        <strain evidence="4 5">FDAARGOS_1161</strain>
    </source>
</reference>
<dbReference type="Gene3D" id="3.40.710.10">
    <property type="entry name" value="DD-peptidase/beta-lactamase superfamily"/>
    <property type="match status" value="1"/>
</dbReference>
<feature type="domain" description="Beta-lactamase-related" evidence="3">
    <location>
        <begin position="83"/>
        <end position="415"/>
    </location>
</feature>
<dbReference type="Proteomes" id="UP000595254">
    <property type="component" value="Chromosome"/>
</dbReference>
<name>A0A974NKR1_PERPY</name>
<dbReference type="PANTHER" id="PTHR43283:SF11">
    <property type="entry name" value="BETA-LACTAMASE-RELATED DOMAIN-CONTAINING PROTEIN"/>
    <property type="match status" value="1"/>
</dbReference>
<evidence type="ECO:0000259" key="3">
    <source>
        <dbReference type="Pfam" id="PF00144"/>
    </source>
</evidence>
<feature type="chain" id="PRO_5036971931" evidence="2">
    <location>
        <begin position="24"/>
        <end position="564"/>
    </location>
</feature>
<dbReference type="Pfam" id="PF00144">
    <property type="entry name" value="Beta-lactamase"/>
    <property type="match status" value="1"/>
</dbReference>
<dbReference type="GO" id="GO:0016787">
    <property type="term" value="F:hydrolase activity"/>
    <property type="evidence" value="ECO:0007669"/>
    <property type="project" value="UniProtKB-KW"/>
</dbReference>
<gene>
    <name evidence="4" type="ORF">I6J18_17915</name>
</gene>
<evidence type="ECO:0000256" key="2">
    <source>
        <dbReference type="SAM" id="SignalP"/>
    </source>
</evidence>
<dbReference type="InterPro" id="IPR050789">
    <property type="entry name" value="Diverse_Enzym_Activities"/>
</dbReference>
<dbReference type="Pfam" id="PF20773">
    <property type="entry name" value="InhA-like_MAM"/>
    <property type="match status" value="1"/>
</dbReference>
<sequence>MKKKLLMISSVCSVFWTSTVAAAYDEQPRRVPSIEKAEKKFTADHQIHPIFTWDSPVIPSLSILHPSSPREAGMIDAPLQEMDSLINQAISEKVMPGAVAFVARGGKIVKNEAYGYSAKYADEFYTEMDKPIPMQENTIFDAASISKIFTSTAIMVLYEKGLVSLDDPVMKYIPEFAQNGKEQVTVRQLLTHTSGFVAWVPLYSQGSAREDRLKIVFKQPLAMPPGSTYTYSDLNMITLGAIIERVSGIRQDEFVEKNITKPLKMRDTMYNPPDSIKMRIAATEVQTVPNRGLVWGEVHDENAWSLDGVAGHAGVFTTAQDLAKLAQAFLNNGSYGGKRILKASTVKLLLENQNQDFPGNDHGLGWELGQGWYMDALSDSTSFGHTGYTGTSIVISPKHKTIAILLTNRVHPTRTSISTNGIRRMFARQTADAIPVSIPGKESAWFSGYGDMLSRKLEAKLDLKTKTDLTFTQWHSLEQNADYGVVEVMMNEEWIELAKFEGTSKGWENQRVEIPKEAVKIRFTYHTDASVNGRGWYIKDAKIQSKNKKTALSFEASDWKLRNY</sequence>
<evidence type="ECO:0000256" key="1">
    <source>
        <dbReference type="ARBA" id="ARBA00022801"/>
    </source>
</evidence>
<organism evidence="4 5">
    <name type="scientific">Peribacillus psychrosaccharolyticus</name>
    <name type="common">Bacillus psychrosaccharolyticus</name>
    <dbReference type="NCBI Taxonomy" id="1407"/>
    <lineage>
        <taxon>Bacteria</taxon>
        <taxon>Bacillati</taxon>
        <taxon>Bacillota</taxon>
        <taxon>Bacilli</taxon>
        <taxon>Bacillales</taxon>
        <taxon>Bacillaceae</taxon>
        <taxon>Peribacillus</taxon>
    </lineage>
</organism>
<accession>A0A974NKR1</accession>
<keyword evidence="1 4" id="KW-0378">Hydrolase</keyword>
<dbReference type="InterPro" id="IPR001466">
    <property type="entry name" value="Beta-lactam-related"/>
</dbReference>
<proteinExistence type="predicted"/>
<evidence type="ECO:0000313" key="5">
    <source>
        <dbReference type="Proteomes" id="UP000595254"/>
    </source>
</evidence>
<evidence type="ECO:0000313" key="4">
    <source>
        <dbReference type="EMBL" id="QQS99459.1"/>
    </source>
</evidence>
<dbReference type="PANTHER" id="PTHR43283">
    <property type="entry name" value="BETA-LACTAMASE-RELATED"/>
    <property type="match status" value="1"/>
</dbReference>
<keyword evidence="5" id="KW-1185">Reference proteome</keyword>
<dbReference type="InterPro" id="IPR012338">
    <property type="entry name" value="Beta-lactam/transpept-like"/>
</dbReference>
<keyword evidence="2" id="KW-0732">Signal</keyword>
<dbReference type="EMBL" id="CP068053">
    <property type="protein sequence ID" value="QQS99459.1"/>
    <property type="molecule type" value="Genomic_DNA"/>
</dbReference>
<protein>
    <submittedName>
        <fullName evidence="4">Serine hydrolase</fullName>
    </submittedName>
</protein>
<dbReference type="KEGG" id="ppsr:I6J18_17915"/>
<feature type="signal peptide" evidence="2">
    <location>
        <begin position="1"/>
        <end position="23"/>
    </location>
</feature>
<dbReference type="RefSeq" id="WP_051387394.1">
    <property type="nucleotide sequence ID" value="NZ_CP068053.1"/>
</dbReference>
<dbReference type="SUPFAM" id="SSF56601">
    <property type="entry name" value="beta-lactamase/transpeptidase-like"/>
    <property type="match status" value="1"/>
</dbReference>